<dbReference type="RefSeq" id="WP_125008962.1">
    <property type="nucleotide sequence ID" value="NZ_BEXA01000008.1"/>
</dbReference>
<dbReference type="OrthoDB" id="2087266at2"/>
<proteinExistence type="predicted"/>
<dbReference type="Proteomes" id="UP000286974">
    <property type="component" value="Unassembled WGS sequence"/>
</dbReference>
<gene>
    <name evidence="1" type="ORF">NBRC111893_2444</name>
</gene>
<evidence type="ECO:0000313" key="2">
    <source>
        <dbReference type="Proteomes" id="UP000286974"/>
    </source>
</evidence>
<dbReference type="AlphaFoldDB" id="A0A401FPU3"/>
<name>A0A401FPU3_9LACO</name>
<comment type="caution">
    <text evidence="1">The sequence shown here is derived from an EMBL/GenBank/DDBJ whole genome shotgun (WGS) entry which is preliminary data.</text>
</comment>
<organism evidence="1 2">
    <name type="scientific">Lentilactobacillus kosonis</name>
    <dbReference type="NCBI Taxonomy" id="2810561"/>
    <lineage>
        <taxon>Bacteria</taxon>
        <taxon>Bacillati</taxon>
        <taxon>Bacillota</taxon>
        <taxon>Bacilli</taxon>
        <taxon>Lactobacillales</taxon>
        <taxon>Lactobacillaceae</taxon>
        <taxon>Lentilactobacillus</taxon>
    </lineage>
</organism>
<keyword evidence="2" id="KW-1185">Reference proteome</keyword>
<sequence length="227" mass="25317">MYKTDTDLSDDTIRQKYLQMFPGVLNQQDDSTNARILNIIADLSIKYKNSLLSISDQVLIDNANGQTLTDIASDWGVNRIDDDDGFLRFQIRLQKMRGLVGITTNDLKQMVATAFGIDISSFDVAGTDNPEEIELKNVLVGVEQGPQIKIKYEVLLQSIQNILAPEYKLKDIQYAAVATGSLSFANYSTVAPTFNVKEDPITYRVSSTKLNDSTRPKITPSTKVREV</sequence>
<protein>
    <submittedName>
        <fullName evidence="1">Uncharacterized protein</fullName>
    </submittedName>
</protein>
<evidence type="ECO:0000313" key="1">
    <source>
        <dbReference type="EMBL" id="GAY74298.1"/>
    </source>
</evidence>
<accession>A0A401FPU3</accession>
<reference evidence="1 2" key="1">
    <citation type="submission" date="2017-11" db="EMBL/GenBank/DDBJ databases">
        <title>Draft Genome Sequence of Lactobacillus curieae NBRC 111893 isolated from Koso, a Japanese sugar-Vegetable Fermented Beverage.</title>
        <authorList>
            <person name="Chiou T.Y."/>
            <person name="Oshima K."/>
            <person name="Suda W."/>
            <person name="Hattori M."/>
            <person name="Takahashi T."/>
        </authorList>
    </citation>
    <scope>NUCLEOTIDE SEQUENCE [LARGE SCALE GENOMIC DNA]</scope>
    <source>
        <strain evidence="1 2">NBRC111893</strain>
    </source>
</reference>
<dbReference type="EMBL" id="BEXA01000008">
    <property type="protein sequence ID" value="GAY74298.1"/>
    <property type="molecule type" value="Genomic_DNA"/>
</dbReference>